<reference evidence="8" key="1">
    <citation type="journal article" date="2020" name="Stud. Mycol.">
        <title>101 Dothideomycetes genomes: a test case for predicting lifestyles and emergence of pathogens.</title>
        <authorList>
            <person name="Haridas S."/>
            <person name="Albert R."/>
            <person name="Binder M."/>
            <person name="Bloem J."/>
            <person name="Labutti K."/>
            <person name="Salamov A."/>
            <person name="Andreopoulos B."/>
            <person name="Baker S."/>
            <person name="Barry K."/>
            <person name="Bills G."/>
            <person name="Bluhm B."/>
            <person name="Cannon C."/>
            <person name="Castanera R."/>
            <person name="Culley D."/>
            <person name="Daum C."/>
            <person name="Ezra D."/>
            <person name="Gonzalez J."/>
            <person name="Henrissat B."/>
            <person name="Kuo A."/>
            <person name="Liang C."/>
            <person name="Lipzen A."/>
            <person name="Lutzoni F."/>
            <person name="Magnuson J."/>
            <person name="Mondo S."/>
            <person name="Nolan M."/>
            <person name="Ohm R."/>
            <person name="Pangilinan J."/>
            <person name="Park H.-J."/>
            <person name="Ramirez L."/>
            <person name="Alfaro M."/>
            <person name="Sun H."/>
            <person name="Tritt A."/>
            <person name="Yoshinaga Y."/>
            <person name="Zwiers L.-H."/>
            <person name="Turgeon B."/>
            <person name="Goodwin S."/>
            <person name="Spatafora J."/>
            <person name="Crous P."/>
            <person name="Grigoriev I."/>
        </authorList>
    </citation>
    <scope>NUCLEOTIDE SEQUENCE</scope>
    <source>
        <strain evidence="8">CBS 690.94</strain>
    </source>
</reference>
<dbReference type="PANTHER" id="PTHR10801:SF0">
    <property type="entry name" value="DELTA(24)-STEROL REDUCTASE"/>
    <property type="match status" value="1"/>
</dbReference>
<dbReference type="GO" id="GO:0071949">
    <property type="term" value="F:FAD binding"/>
    <property type="evidence" value="ECO:0007669"/>
    <property type="project" value="InterPro"/>
</dbReference>
<dbReference type="SUPFAM" id="SSF56176">
    <property type="entry name" value="FAD-binding/transporter-associated domain-like"/>
    <property type="match status" value="1"/>
</dbReference>
<protein>
    <recommendedName>
        <fullName evidence="2">Delta(24)-sterol reductase</fullName>
        <ecNumber evidence="2">1.3.1.72</ecNumber>
    </recommendedName>
</protein>
<sequence length="535" mass="61248">MAPYTLEHHDKAVQALSEEVAAFHKTRTPFRINHGSTHATRMRPPGTPQLFTTHLNHILGVNVAEQYAVVESNVKLGDILHEAQKLGLMPTTLMDFPDVTVGGGFSGASGESMCWEEGLFDACVLEVELILGNGDVVRAVKGGKNADLFDAARCSLGSLGVVTLVKMRLREAKDSVLVTYEKKDSVKETIDRIAELCGNEKPDYDYIDGVVFSQTHGVVVTARHIDSKSAEAKKYPSQRFDRPLDEWCYRHTRDVPSGHSEVVPLRSYLFRWDRGAFWGGETMLAYFGVPSNRITRALFDKLCNARGIYKAQLSTGSAEFAIIQDLILPVETSKEWVDYVDEELGIWPMWCTPVRKLANDSEVWGHPFWKTKPGEQEAGVAQKKGRLFMDWGVWGACDGEPEAFNRINRRLEERLKELRGMKLIYAASFYTEEEFWDLYDRKRYDDARKKWHAETLPTVWDKIRRDPPKMREEIEVEERPLTLFERLLWVWPFDRMVFGDEEPKYTLSCCEINRARDRGQALAGIPREECTFQHR</sequence>
<dbReference type="InterPro" id="IPR036318">
    <property type="entry name" value="FAD-bd_PCMH-like_sf"/>
</dbReference>
<keyword evidence="4" id="KW-1133">Transmembrane helix</keyword>
<keyword evidence="6" id="KW-0472">Membrane</keyword>
<dbReference type="InterPro" id="IPR006094">
    <property type="entry name" value="Oxid_FAD_bind_N"/>
</dbReference>
<evidence type="ECO:0000256" key="2">
    <source>
        <dbReference type="ARBA" id="ARBA00012405"/>
    </source>
</evidence>
<dbReference type="PANTHER" id="PTHR10801">
    <property type="entry name" value="24-DEHYDROCHOLESTEROL REDUCTASE"/>
    <property type="match status" value="1"/>
</dbReference>
<dbReference type="GO" id="GO:0016020">
    <property type="term" value="C:membrane"/>
    <property type="evidence" value="ECO:0007669"/>
    <property type="project" value="UniProtKB-SubCell"/>
</dbReference>
<dbReference type="InterPro" id="IPR040165">
    <property type="entry name" value="Diminuto-like"/>
</dbReference>
<evidence type="ECO:0000313" key="9">
    <source>
        <dbReference type="Proteomes" id="UP000799764"/>
    </source>
</evidence>
<dbReference type="GO" id="GO:0050614">
    <property type="term" value="F:Delta24-sterol reductase activity"/>
    <property type="evidence" value="ECO:0007669"/>
    <property type="project" value="UniProtKB-EC"/>
</dbReference>
<dbReference type="Gene3D" id="3.30.465.10">
    <property type="match status" value="1"/>
</dbReference>
<dbReference type="EC" id="1.3.1.72" evidence="2"/>
<keyword evidence="3" id="KW-0812">Transmembrane</keyword>
<evidence type="ECO:0000259" key="7">
    <source>
        <dbReference type="PROSITE" id="PS51387"/>
    </source>
</evidence>
<evidence type="ECO:0000256" key="4">
    <source>
        <dbReference type="ARBA" id="ARBA00022989"/>
    </source>
</evidence>
<dbReference type="GO" id="GO:0005737">
    <property type="term" value="C:cytoplasm"/>
    <property type="evidence" value="ECO:0007669"/>
    <property type="project" value="TreeGrafter"/>
</dbReference>
<comment type="subcellular location">
    <subcellularLocation>
        <location evidence="1">Membrane</location>
        <topology evidence="1">Single-pass membrane protein</topology>
    </subcellularLocation>
</comment>
<name>A0A9P4PUB2_9PLEO</name>
<accession>A0A9P4PUB2</accession>
<dbReference type="InterPro" id="IPR016166">
    <property type="entry name" value="FAD-bd_PCMH"/>
</dbReference>
<dbReference type="Proteomes" id="UP000799764">
    <property type="component" value="Unassembled WGS sequence"/>
</dbReference>
<dbReference type="AlphaFoldDB" id="A0A9P4PUB2"/>
<evidence type="ECO:0000256" key="3">
    <source>
        <dbReference type="ARBA" id="ARBA00022692"/>
    </source>
</evidence>
<organism evidence="8 9">
    <name type="scientific">Karstenula rhodostoma CBS 690.94</name>
    <dbReference type="NCBI Taxonomy" id="1392251"/>
    <lineage>
        <taxon>Eukaryota</taxon>
        <taxon>Fungi</taxon>
        <taxon>Dikarya</taxon>
        <taxon>Ascomycota</taxon>
        <taxon>Pezizomycotina</taxon>
        <taxon>Dothideomycetes</taxon>
        <taxon>Pleosporomycetidae</taxon>
        <taxon>Pleosporales</taxon>
        <taxon>Massarineae</taxon>
        <taxon>Didymosphaeriaceae</taxon>
        <taxon>Karstenula</taxon>
    </lineage>
</organism>
<comment type="caution">
    <text evidence="8">The sequence shown here is derived from an EMBL/GenBank/DDBJ whole genome shotgun (WGS) entry which is preliminary data.</text>
</comment>
<proteinExistence type="predicted"/>
<keyword evidence="5" id="KW-0560">Oxidoreductase</keyword>
<evidence type="ECO:0000256" key="5">
    <source>
        <dbReference type="ARBA" id="ARBA00023002"/>
    </source>
</evidence>
<evidence type="ECO:0000256" key="1">
    <source>
        <dbReference type="ARBA" id="ARBA00004167"/>
    </source>
</evidence>
<dbReference type="GO" id="GO:0008202">
    <property type="term" value="P:steroid metabolic process"/>
    <property type="evidence" value="ECO:0007669"/>
    <property type="project" value="TreeGrafter"/>
</dbReference>
<dbReference type="InterPro" id="IPR016169">
    <property type="entry name" value="FAD-bd_PCMH_sub2"/>
</dbReference>
<gene>
    <name evidence="8" type="ORF">P171DRAFT_468849</name>
</gene>
<evidence type="ECO:0000313" key="8">
    <source>
        <dbReference type="EMBL" id="KAF2450571.1"/>
    </source>
</evidence>
<dbReference type="GO" id="GO:0000246">
    <property type="term" value="F:Delta24(24-1) sterol reductase activity"/>
    <property type="evidence" value="ECO:0007669"/>
    <property type="project" value="TreeGrafter"/>
</dbReference>
<evidence type="ECO:0000256" key="6">
    <source>
        <dbReference type="ARBA" id="ARBA00023136"/>
    </source>
</evidence>
<feature type="domain" description="FAD-binding PCMH-type" evidence="7">
    <location>
        <begin position="1"/>
        <end position="172"/>
    </location>
</feature>
<dbReference type="PROSITE" id="PS51387">
    <property type="entry name" value="FAD_PCMH"/>
    <property type="match status" value="1"/>
</dbReference>
<dbReference type="EMBL" id="MU001493">
    <property type="protein sequence ID" value="KAF2450571.1"/>
    <property type="molecule type" value="Genomic_DNA"/>
</dbReference>
<dbReference type="Pfam" id="PF01565">
    <property type="entry name" value="FAD_binding_4"/>
    <property type="match status" value="1"/>
</dbReference>
<keyword evidence="9" id="KW-1185">Reference proteome</keyword>
<dbReference type="OrthoDB" id="415825at2759"/>